<dbReference type="Gene3D" id="3.30.420.10">
    <property type="entry name" value="Ribonuclease H-like superfamily/Ribonuclease H"/>
    <property type="match status" value="1"/>
</dbReference>
<dbReference type="AlphaFoldDB" id="A0A150G0M7"/>
<organism evidence="2 3">
    <name type="scientific">Gonium pectorale</name>
    <name type="common">Green alga</name>
    <dbReference type="NCBI Taxonomy" id="33097"/>
    <lineage>
        <taxon>Eukaryota</taxon>
        <taxon>Viridiplantae</taxon>
        <taxon>Chlorophyta</taxon>
        <taxon>core chlorophytes</taxon>
        <taxon>Chlorophyceae</taxon>
        <taxon>CS clade</taxon>
        <taxon>Chlamydomonadales</taxon>
        <taxon>Volvocaceae</taxon>
        <taxon>Gonium</taxon>
    </lineage>
</organism>
<accession>A0A150G0M7</accession>
<dbReference type="PANTHER" id="PTHR46585:SF1">
    <property type="entry name" value="CHROMO DOMAIN-CONTAINING PROTEIN"/>
    <property type="match status" value="1"/>
</dbReference>
<dbReference type="SUPFAM" id="SSF52540">
    <property type="entry name" value="P-loop containing nucleoside triphosphate hydrolases"/>
    <property type="match status" value="1"/>
</dbReference>
<feature type="domain" description="Integrase catalytic" evidence="1">
    <location>
        <begin position="389"/>
        <end position="553"/>
    </location>
</feature>
<dbReference type="GO" id="GO:0003676">
    <property type="term" value="F:nucleic acid binding"/>
    <property type="evidence" value="ECO:0007669"/>
    <property type="project" value="InterPro"/>
</dbReference>
<dbReference type="InterPro" id="IPR027417">
    <property type="entry name" value="P-loop_NTPase"/>
</dbReference>
<dbReference type="Pfam" id="PF13604">
    <property type="entry name" value="AAA_30"/>
    <property type="match status" value="1"/>
</dbReference>
<dbReference type="STRING" id="33097.A0A150G0M7"/>
<evidence type="ECO:0000259" key="1">
    <source>
        <dbReference type="PROSITE" id="PS50994"/>
    </source>
</evidence>
<evidence type="ECO:0000313" key="2">
    <source>
        <dbReference type="EMBL" id="KXZ43443.1"/>
    </source>
</evidence>
<reference evidence="3" key="1">
    <citation type="journal article" date="2016" name="Nat. Commun.">
        <title>The Gonium pectorale genome demonstrates co-option of cell cycle regulation during the evolution of multicellularity.</title>
        <authorList>
            <person name="Hanschen E.R."/>
            <person name="Marriage T.N."/>
            <person name="Ferris P.J."/>
            <person name="Hamaji T."/>
            <person name="Toyoda A."/>
            <person name="Fujiyama A."/>
            <person name="Neme R."/>
            <person name="Noguchi H."/>
            <person name="Minakuchi Y."/>
            <person name="Suzuki M."/>
            <person name="Kawai-Toyooka H."/>
            <person name="Smith D.R."/>
            <person name="Sparks H."/>
            <person name="Anderson J."/>
            <person name="Bakaric R."/>
            <person name="Luria V."/>
            <person name="Karger A."/>
            <person name="Kirschner M.W."/>
            <person name="Durand P.M."/>
            <person name="Michod R.E."/>
            <person name="Nozaki H."/>
            <person name="Olson B.J."/>
        </authorList>
    </citation>
    <scope>NUCLEOTIDE SEQUENCE [LARGE SCALE GENOMIC DNA]</scope>
    <source>
        <strain evidence="3">NIES-2863</strain>
    </source>
</reference>
<dbReference type="GO" id="GO:0015074">
    <property type="term" value="P:DNA integration"/>
    <property type="evidence" value="ECO:0007669"/>
    <property type="project" value="InterPro"/>
</dbReference>
<dbReference type="PANTHER" id="PTHR46585">
    <property type="entry name" value="INTEGRASE CORE DOMAIN CONTAINING PROTEIN"/>
    <property type="match status" value="1"/>
</dbReference>
<sequence length="573" mass="63802">MGRAGTGKTYASHQITANLECVAKVAFTNKAALNIGGKTIHKFLKMGADGQISLRGVKASKTKAVVVDEISMIPMEVWRRLVEVKRATGMTFILVGGRRQCGPVESEEEGGCQEDYFDHPAVKYLAAYTFVNDLCMQRHKPAGALLLPADPKDEYTQDTWLYPGLPLIACRNVDTKEHPEFMVNNEYFTLSALQGDTAVCTSTRPGAEGGETIAEPFTIWDWDRMDKRLKYTAMSRAKLPSQINFASYRGAKGAGVGMPLPPTILPKKLASYCAADARKGLAFDLDKAYVQSLVERQGGRCYHCHGDLLLPGHRAGDERQYSMDRIDDTQGHLYYDPKVGLQGKARFKATVWQLHPDIPARAIDAFLGQQELLELRQVSAKAPFTGFFKIVAPPRHFQLDIFFLSAYKAANSDTSVFLILIDVLSCKMWVYPLKSRTQGSILQAIQRFVGDVKEIKGLAGDDEFSARKIADWCYSQGIELTTNVADTDHMSKGNKLGIVDVATKTIKHLIRSYIVTKQTTCFIDTLPDLVGNYNDTKHSTLGHTPDEAWADSAFQQQLYDSRRTTRRCRGAWE</sequence>
<dbReference type="InterPro" id="IPR012337">
    <property type="entry name" value="RNaseH-like_sf"/>
</dbReference>
<dbReference type="PROSITE" id="PS50994">
    <property type="entry name" value="INTEGRASE"/>
    <property type="match status" value="1"/>
</dbReference>
<dbReference type="Proteomes" id="UP000075714">
    <property type="component" value="Unassembled WGS sequence"/>
</dbReference>
<dbReference type="OrthoDB" id="6343797at2759"/>
<protein>
    <recommendedName>
        <fullName evidence="1">Integrase catalytic domain-containing protein</fullName>
    </recommendedName>
</protein>
<evidence type="ECO:0000313" key="3">
    <source>
        <dbReference type="Proteomes" id="UP000075714"/>
    </source>
</evidence>
<dbReference type="InterPro" id="IPR001584">
    <property type="entry name" value="Integrase_cat-core"/>
</dbReference>
<dbReference type="EMBL" id="LSYV01000091">
    <property type="protein sequence ID" value="KXZ43443.1"/>
    <property type="molecule type" value="Genomic_DNA"/>
</dbReference>
<comment type="caution">
    <text evidence="2">The sequence shown here is derived from an EMBL/GenBank/DDBJ whole genome shotgun (WGS) entry which is preliminary data.</text>
</comment>
<name>A0A150G0M7_GONPE</name>
<keyword evidence="3" id="KW-1185">Reference proteome</keyword>
<gene>
    <name evidence="2" type="ORF">GPECTOR_90g530</name>
</gene>
<dbReference type="InterPro" id="IPR036397">
    <property type="entry name" value="RNaseH_sf"/>
</dbReference>
<proteinExistence type="predicted"/>
<dbReference type="SUPFAM" id="SSF53098">
    <property type="entry name" value="Ribonuclease H-like"/>
    <property type="match status" value="1"/>
</dbReference>
<dbReference type="Gene3D" id="3.40.50.300">
    <property type="entry name" value="P-loop containing nucleotide triphosphate hydrolases"/>
    <property type="match status" value="1"/>
</dbReference>